<dbReference type="Proteomes" id="UP000504617">
    <property type="component" value="Unplaced"/>
</dbReference>
<organism evidence="2 3">
    <name type="scientific">Thamnophis sirtalis</name>
    <dbReference type="NCBI Taxonomy" id="35019"/>
    <lineage>
        <taxon>Eukaryota</taxon>
        <taxon>Metazoa</taxon>
        <taxon>Chordata</taxon>
        <taxon>Craniata</taxon>
        <taxon>Vertebrata</taxon>
        <taxon>Euteleostomi</taxon>
        <taxon>Lepidosauria</taxon>
        <taxon>Squamata</taxon>
        <taxon>Bifurcata</taxon>
        <taxon>Unidentata</taxon>
        <taxon>Episquamata</taxon>
        <taxon>Toxicofera</taxon>
        <taxon>Serpentes</taxon>
        <taxon>Colubroidea</taxon>
        <taxon>Colubridae</taxon>
        <taxon>Natricinae</taxon>
        <taxon>Thamnophis</taxon>
    </lineage>
</organism>
<dbReference type="AlphaFoldDB" id="A0A6I9YYJ2"/>
<gene>
    <name evidence="3" type="primary">LOC106555437</name>
</gene>
<feature type="compositionally biased region" description="Low complexity" evidence="1">
    <location>
        <begin position="92"/>
        <end position="104"/>
    </location>
</feature>
<dbReference type="GeneID" id="106555437"/>
<keyword evidence="2" id="KW-1185">Reference proteome</keyword>
<dbReference type="CTD" id="400566"/>
<feature type="compositionally biased region" description="Basic residues" evidence="1">
    <location>
        <begin position="29"/>
        <end position="43"/>
    </location>
</feature>
<reference evidence="3" key="1">
    <citation type="submission" date="2025-08" db="UniProtKB">
        <authorList>
            <consortium name="RefSeq"/>
        </authorList>
    </citation>
    <scope>IDENTIFICATION</scope>
    <source>
        <tissue evidence="3">Skeletal muscle</tissue>
    </source>
</reference>
<proteinExistence type="predicted"/>
<evidence type="ECO:0000256" key="1">
    <source>
        <dbReference type="SAM" id="MobiDB-lite"/>
    </source>
</evidence>
<feature type="compositionally biased region" description="Basic and acidic residues" evidence="1">
    <location>
        <begin position="163"/>
        <end position="176"/>
    </location>
</feature>
<evidence type="ECO:0000313" key="2">
    <source>
        <dbReference type="Proteomes" id="UP000504617"/>
    </source>
</evidence>
<dbReference type="OrthoDB" id="10017439at2759"/>
<dbReference type="RefSeq" id="XP_013929763.1">
    <property type="nucleotide sequence ID" value="XM_014074288.1"/>
</dbReference>
<dbReference type="KEGG" id="tsr:106555437"/>
<evidence type="ECO:0000313" key="3">
    <source>
        <dbReference type="RefSeq" id="XP_013929763.1"/>
    </source>
</evidence>
<dbReference type="InterPro" id="IPR038794">
    <property type="entry name" value="LIAT1"/>
</dbReference>
<protein>
    <submittedName>
        <fullName evidence="3">Protein LIAT1</fullName>
    </submittedName>
</protein>
<dbReference type="PANTHER" id="PTHR36474:SF1">
    <property type="entry name" value="PROTEIN LIAT1"/>
    <property type="match status" value="1"/>
</dbReference>
<dbReference type="PANTHER" id="PTHR36474">
    <property type="entry name" value="PROTEIN LIAT1"/>
    <property type="match status" value="1"/>
</dbReference>
<feature type="region of interest" description="Disordered" evidence="1">
    <location>
        <begin position="1"/>
        <end position="54"/>
    </location>
</feature>
<name>A0A6I9YYJ2_9SAUR</name>
<accession>A0A6I9YYJ2</accession>
<feature type="region of interest" description="Disordered" evidence="1">
    <location>
        <begin position="149"/>
        <end position="218"/>
    </location>
</feature>
<sequence>MEAGRQDAMSDGEGAKGGKLAAKLPQSPSKKKVNKKKKKKKTVPGHEKHSSQVKKKSIFAIFPLDLLQRWKCDGTPLEGHSKRGPGKATRNSLSACSSATSVSSPGDAVLPNESLRWDGILDDPKAEEERLCNYRLSRRKRYGEFLQQNPLLDSPFPCQQLPDLDKVPEAEKERSLHKSKSSSLMAAKNKKRPNSKQGSKTPKRQLAALPPSKSQGIL</sequence>
<feature type="region of interest" description="Disordered" evidence="1">
    <location>
        <begin position="73"/>
        <end position="112"/>
    </location>
</feature>